<name>A0ACC1I2D7_9FUNG</name>
<feature type="non-terminal residue" evidence="1">
    <location>
        <position position="1"/>
    </location>
</feature>
<organism evidence="1 2">
    <name type="scientific">Kickxella alabastrina</name>
    <dbReference type="NCBI Taxonomy" id="61397"/>
    <lineage>
        <taxon>Eukaryota</taxon>
        <taxon>Fungi</taxon>
        <taxon>Fungi incertae sedis</taxon>
        <taxon>Zoopagomycota</taxon>
        <taxon>Kickxellomycotina</taxon>
        <taxon>Kickxellomycetes</taxon>
        <taxon>Kickxellales</taxon>
        <taxon>Kickxellaceae</taxon>
        <taxon>Kickxella</taxon>
    </lineage>
</organism>
<keyword evidence="2" id="KW-1185">Reference proteome</keyword>
<proteinExistence type="predicted"/>
<comment type="caution">
    <text evidence="1">The sequence shown here is derived from an EMBL/GenBank/DDBJ whole genome shotgun (WGS) entry which is preliminary data.</text>
</comment>
<sequence>EEEEQAALPLFRPAKLLAEMVLELDQADENTRVVITFFVGTDRKLTVTASEPVSGKSITAEIPQ</sequence>
<reference evidence="1" key="1">
    <citation type="submission" date="2022-07" db="EMBL/GenBank/DDBJ databases">
        <title>Phylogenomic reconstructions and comparative analyses of Kickxellomycotina fungi.</title>
        <authorList>
            <person name="Reynolds N.K."/>
            <person name="Stajich J.E."/>
            <person name="Barry K."/>
            <person name="Grigoriev I.V."/>
            <person name="Crous P."/>
            <person name="Smith M.E."/>
        </authorList>
    </citation>
    <scope>NUCLEOTIDE SEQUENCE</scope>
    <source>
        <strain evidence="1">Benny 63K</strain>
    </source>
</reference>
<dbReference type="EMBL" id="JANBPG010003926">
    <property type="protein sequence ID" value="KAJ1878452.1"/>
    <property type="molecule type" value="Genomic_DNA"/>
</dbReference>
<evidence type="ECO:0000313" key="1">
    <source>
        <dbReference type="EMBL" id="KAJ1878452.1"/>
    </source>
</evidence>
<protein>
    <submittedName>
        <fullName evidence="1">Uncharacterized protein</fullName>
    </submittedName>
</protein>
<gene>
    <name evidence="1" type="ORF">LPJ66_011886</name>
</gene>
<evidence type="ECO:0000313" key="2">
    <source>
        <dbReference type="Proteomes" id="UP001150581"/>
    </source>
</evidence>
<accession>A0ACC1I2D7</accession>
<dbReference type="Proteomes" id="UP001150581">
    <property type="component" value="Unassembled WGS sequence"/>
</dbReference>